<feature type="domain" description="J" evidence="7">
    <location>
        <begin position="104"/>
        <end position="168"/>
    </location>
</feature>
<evidence type="ECO:0000256" key="5">
    <source>
        <dbReference type="SAM" id="MobiDB-lite"/>
    </source>
</evidence>
<dbReference type="SMART" id="SM00271">
    <property type="entry name" value="DnaJ"/>
    <property type="match status" value="1"/>
</dbReference>
<evidence type="ECO:0000313" key="9">
    <source>
        <dbReference type="Proteomes" id="UP001327560"/>
    </source>
</evidence>
<dbReference type="PRINTS" id="PR00625">
    <property type="entry name" value="JDOMAIN"/>
</dbReference>
<dbReference type="Gene3D" id="1.10.287.110">
    <property type="entry name" value="DnaJ domain"/>
    <property type="match status" value="1"/>
</dbReference>
<dbReference type="InterPro" id="IPR051100">
    <property type="entry name" value="DnaJ_subfamily_B/C"/>
</dbReference>
<proteinExistence type="predicted"/>
<dbReference type="CDD" id="cd06257">
    <property type="entry name" value="DnaJ"/>
    <property type="match status" value="1"/>
</dbReference>
<dbReference type="Proteomes" id="UP001327560">
    <property type="component" value="Chromosome 6"/>
</dbReference>
<feature type="region of interest" description="Disordered" evidence="5">
    <location>
        <begin position="67"/>
        <end position="89"/>
    </location>
</feature>
<feature type="transmembrane region" description="Helical" evidence="6">
    <location>
        <begin position="247"/>
        <end position="270"/>
    </location>
</feature>
<evidence type="ECO:0000256" key="1">
    <source>
        <dbReference type="ARBA" id="ARBA00004167"/>
    </source>
</evidence>
<dbReference type="GO" id="GO:0071218">
    <property type="term" value="P:cellular response to misfolded protein"/>
    <property type="evidence" value="ECO:0007669"/>
    <property type="project" value="TreeGrafter"/>
</dbReference>
<dbReference type="AlphaFoldDB" id="A0AAQ3KMF9"/>
<dbReference type="InterPro" id="IPR036869">
    <property type="entry name" value="J_dom_sf"/>
</dbReference>
<evidence type="ECO:0000256" key="2">
    <source>
        <dbReference type="ARBA" id="ARBA00022692"/>
    </source>
</evidence>
<dbReference type="GO" id="GO:0005789">
    <property type="term" value="C:endoplasmic reticulum membrane"/>
    <property type="evidence" value="ECO:0007669"/>
    <property type="project" value="TreeGrafter"/>
</dbReference>
<protein>
    <recommendedName>
        <fullName evidence="7">J domain-containing protein</fullName>
    </recommendedName>
</protein>
<dbReference type="PROSITE" id="PS50076">
    <property type="entry name" value="DNAJ_2"/>
    <property type="match status" value="1"/>
</dbReference>
<gene>
    <name evidence="8" type="ORF">Cni_G19082</name>
</gene>
<dbReference type="GO" id="GO:0030544">
    <property type="term" value="F:Hsp70 protein binding"/>
    <property type="evidence" value="ECO:0007669"/>
    <property type="project" value="TreeGrafter"/>
</dbReference>
<dbReference type="EMBL" id="CP136895">
    <property type="protein sequence ID" value="WOL10327.1"/>
    <property type="molecule type" value="Genomic_DNA"/>
</dbReference>
<dbReference type="InterPro" id="IPR001623">
    <property type="entry name" value="DnaJ_domain"/>
</dbReference>
<organism evidence="8 9">
    <name type="scientific">Canna indica</name>
    <name type="common">Indian-shot</name>
    <dbReference type="NCBI Taxonomy" id="4628"/>
    <lineage>
        <taxon>Eukaryota</taxon>
        <taxon>Viridiplantae</taxon>
        <taxon>Streptophyta</taxon>
        <taxon>Embryophyta</taxon>
        <taxon>Tracheophyta</taxon>
        <taxon>Spermatophyta</taxon>
        <taxon>Magnoliopsida</taxon>
        <taxon>Liliopsida</taxon>
        <taxon>Zingiberales</taxon>
        <taxon>Cannaceae</taxon>
        <taxon>Canna</taxon>
    </lineage>
</organism>
<reference evidence="8 9" key="1">
    <citation type="submission" date="2023-10" db="EMBL/GenBank/DDBJ databases">
        <title>Chromosome-scale genome assembly provides insights into flower coloration mechanisms of Canna indica.</title>
        <authorList>
            <person name="Li C."/>
        </authorList>
    </citation>
    <scope>NUCLEOTIDE SEQUENCE [LARGE SCALE GENOMIC DNA]</scope>
    <source>
        <tissue evidence="8">Flower</tissue>
    </source>
</reference>
<keyword evidence="2 6" id="KW-0812">Transmembrane</keyword>
<keyword evidence="3 6" id="KW-1133">Transmembrane helix</keyword>
<dbReference type="Pfam" id="PF09320">
    <property type="entry name" value="DUF1977"/>
    <property type="match status" value="1"/>
</dbReference>
<sequence length="359" mass="41513">MEGNKDEAARCIEMAKFALASGDKQHTLKFIRIARRLDPSLSLDDLLADCKKIDGFSAKNRKKEVVEQLHEEPSCSKPAEASNGGRNYREDHVKQIREIKMTKDYYAILGVEKNSSIEQIRKAYRKLSLKVHPDKNKAPGAEEAFKSVCRAFKCLSDEQSRRNYDRTGPPEEYVFDPLNNIRRGRRKTNSRTDFFNEDFDSDEIFKSFGTQGDPFGAHRAHRPRGRGRDSREHNAQRGGGEEGRGGISFIALFQILPILLIFLFACFPFPEPQYSLQKTSFYLIHKVTEKHGVDYYVKLEDFEQRFPLGSSSRDTLEHNVFKDYSGVLRRYCHIELRRRQWVKTSPTPHCVKLRNLKVS</sequence>
<evidence type="ECO:0000256" key="4">
    <source>
        <dbReference type="ARBA" id="ARBA00023136"/>
    </source>
</evidence>
<evidence type="ECO:0000259" key="7">
    <source>
        <dbReference type="PROSITE" id="PS50076"/>
    </source>
</evidence>
<feature type="region of interest" description="Disordered" evidence="5">
    <location>
        <begin position="209"/>
        <end position="241"/>
    </location>
</feature>
<comment type="subcellular location">
    <subcellularLocation>
        <location evidence="1">Membrane</location>
        <topology evidence="1">Single-pass membrane protein</topology>
    </subcellularLocation>
</comment>
<feature type="compositionally biased region" description="Basic and acidic residues" evidence="5">
    <location>
        <begin position="226"/>
        <end position="241"/>
    </location>
</feature>
<evidence type="ECO:0000256" key="3">
    <source>
        <dbReference type="ARBA" id="ARBA00022989"/>
    </source>
</evidence>
<keyword evidence="9" id="KW-1185">Reference proteome</keyword>
<keyword evidence="4 6" id="KW-0472">Membrane</keyword>
<dbReference type="SUPFAM" id="SSF46565">
    <property type="entry name" value="Chaperone J-domain"/>
    <property type="match status" value="1"/>
</dbReference>
<evidence type="ECO:0000313" key="8">
    <source>
        <dbReference type="EMBL" id="WOL10327.1"/>
    </source>
</evidence>
<evidence type="ECO:0000256" key="6">
    <source>
        <dbReference type="SAM" id="Phobius"/>
    </source>
</evidence>
<accession>A0AAQ3KMF9</accession>
<dbReference type="InterPro" id="IPR015399">
    <property type="entry name" value="DUF1977_DnaJ-like"/>
</dbReference>
<dbReference type="Pfam" id="PF00226">
    <property type="entry name" value="DnaJ"/>
    <property type="match status" value="1"/>
</dbReference>
<dbReference type="PANTHER" id="PTHR43908:SF5">
    <property type="entry name" value="CHAPERONE PROTEIN DNAJ 49"/>
    <property type="match status" value="1"/>
</dbReference>
<name>A0AAQ3KMF9_9LILI</name>
<dbReference type="PANTHER" id="PTHR43908">
    <property type="entry name" value="AT29763P-RELATED"/>
    <property type="match status" value="1"/>
</dbReference>